<dbReference type="GO" id="GO:0070212">
    <property type="term" value="P:protein poly-ADP-ribosylation"/>
    <property type="evidence" value="ECO:0007669"/>
    <property type="project" value="TreeGrafter"/>
</dbReference>
<dbReference type="GO" id="GO:0003714">
    <property type="term" value="F:transcription corepressor activity"/>
    <property type="evidence" value="ECO:0007669"/>
    <property type="project" value="TreeGrafter"/>
</dbReference>
<dbReference type="PANTHER" id="PTHR14453:SF67">
    <property type="entry name" value="POLY [ADP-RIBOSE] POLYMERASE"/>
    <property type="match status" value="1"/>
</dbReference>
<organism evidence="10 11">
    <name type="scientific">Potamilus streckersoni</name>
    <dbReference type="NCBI Taxonomy" id="2493646"/>
    <lineage>
        <taxon>Eukaryota</taxon>
        <taxon>Metazoa</taxon>
        <taxon>Spiralia</taxon>
        <taxon>Lophotrochozoa</taxon>
        <taxon>Mollusca</taxon>
        <taxon>Bivalvia</taxon>
        <taxon>Autobranchia</taxon>
        <taxon>Heteroconchia</taxon>
        <taxon>Palaeoheterodonta</taxon>
        <taxon>Unionida</taxon>
        <taxon>Unionoidea</taxon>
        <taxon>Unionidae</taxon>
        <taxon>Ambleminae</taxon>
        <taxon>Lampsilini</taxon>
        <taxon>Potamilus</taxon>
    </lineage>
</organism>
<dbReference type="GO" id="GO:0010629">
    <property type="term" value="P:negative regulation of gene expression"/>
    <property type="evidence" value="ECO:0007669"/>
    <property type="project" value="TreeGrafter"/>
</dbReference>
<dbReference type="SUPFAM" id="SSF52949">
    <property type="entry name" value="Macro domain-like"/>
    <property type="match status" value="2"/>
</dbReference>
<sequence>MMSDSDDELTAESSSDDDLVDDFSLSSEAAAERTYDEEDIDLGRDLPYTKSFGRVTVLVKIGELGKEKVDVIVNSTSQKLDLTQGALSKSLLQGAGAVLQQECNTKYPDGISAGDVAITSGGALDCKHVFHAFLKNWRSTNAKRVFENTIRKCLQEADTAGMSSIAFPALGTGFLAFPKDEVVQTFLACFKRFSMKYPSSSLTDIRVVLYAKDKKTNRAFAFYSMRTPTRIAFDTTSREISSVIVGNILVTLTTGWLAKFKCSVVVTTITRNTELNKGSLSKSVAVAAGPGLQAECSKKCPNGIHHGDVIVCGPGNMTSDNVKYIICGAVPRCDKQNTAAELPATLLCRVITKSLTEASKLGMNSVAFPTLGMGHLRFGAIQSAQALYRCIKEFGEKNPSCSVKEVKIVIYNLDSNLKSTIETFELVAKAHEDKVSNPAPAPPARNTQEFCMMKYTEEISTPTNWTKFKSGKTVKAWRIKQGEKPAYELITVDTATFKAVENIIQKTWDAKKIGHGRDAAGLDAINYTSLKVTKVQRLENLDLYEKYAQYQQTLFHKAGVKGLFEPLEKCPNVRSGQVQTSIGMNRMLEKELYPEINEFYLFHGTKPENVDAIVKQGLDFRMATDTAMFGQGVYFAESSTKADQYTDPRQQRDTKEKHMFLCRVSMGEIGIYNKSRKLKKAPCMESGCESDKCGHENRYDSVVGDGIWIFREFLIYERYQSYPEYVVTYQRC</sequence>
<evidence type="ECO:0000313" key="10">
    <source>
        <dbReference type="EMBL" id="KAK3604571.1"/>
    </source>
</evidence>
<dbReference type="EC" id="2.4.2.-" evidence="6"/>
<evidence type="ECO:0000259" key="8">
    <source>
        <dbReference type="PROSITE" id="PS51059"/>
    </source>
</evidence>
<dbReference type="GO" id="GO:1990404">
    <property type="term" value="F:NAD+-protein mono-ADP-ribosyltransferase activity"/>
    <property type="evidence" value="ECO:0007669"/>
    <property type="project" value="TreeGrafter"/>
</dbReference>
<evidence type="ECO:0000256" key="6">
    <source>
        <dbReference type="RuleBase" id="RU362114"/>
    </source>
</evidence>
<evidence type="ECO:0000256" key="4">
    <source>
        <dbReference type="ARBA" id="ARBA00023027"/>
    </source>
</evidence>
<gene>
    <name evidence="10" type="ORF">CHS0354_026262</name>
</gene>
<dbReference type="AlphaFoldDB" id="A0AAE0T6I7"/>
<dbReference type="PROSITE" id="PS51154">
    <property type="entry name" value="MACRO"/>
    <property type="match status" value="2"/>
</dbReference>
<feature type="domain" description="Macro" evidence="9">
    <location>
        <begin position="237"/>
        <end position="425"/>
    </location>
</feature>
<dbReference type="GO" id="GO:0005634">
    <property type="term" value="C:nucleus"/>
    <property type="evidence" value="ECO:0007669"/>
    <property type="project" value="UniProtKB-SubCell"/>
</dbReference>
<dbReference type="Pfam" id="PF01661">
    <property type="entry name" value="Macro"/>
    <property type="match status" value="2"/>
</dbReference>
<dbReference type="EMBL" id="JAEAOA010001571">
    <property type="protein sequence ID" value="KAK3604571.1"/>
    <property type="molecule type" value="Genomic_DNA"/>
</dbReference>
<dbReference type="GO" id="GO:0003950">
    <property type="term" value="F:NAD+ poly-ADP-ribosyltransferase activity"/>
    <property type="evidence" value="ECO:0007669"/>
    <property type="project" value="UniProtKB-UniRule"/>
</dbReference>
<feature type="domain" description="Macro" evidence="9">
    <location>
        <begin position="44"/>
        <end position="226"/>
    </location>
</feature>
<dbReference type="InterPro" id="IPR052056">
    <property type="entry name" value="Mono-ARTD/PARP"/>
</dbReference>
<reference evidence="10" key="3">
    <citation type="submission" date="2023-05" db="EMBL/GenBank/DDBJ databases">
        <authorList>
            <person name="Smith C.H."/>
        </authorList>
    </citation>
    <scope>NUCLEOTIDE SEQUENCE</scope>
    <source>
        <strain evidence="10">CHS0354</strain>
        <tissue evidence="10">Mantle</tissue>
    </source>
</reference>
<dbReference type="InterPro" id="IPR043472">
    <property type="entry name" value="Macro_dom-like"/>
</dbReference>
<feature type="compositionally biased region" description="Acidic residues" evidence="7">
    <location>
        <begin position="1"/>
        <end position="21"/>
    </location>
</feature>
<evidence type="ECO:0000256" key="7">
    <source>
        <dbReference type="SAM" id="MobiDB-lite"/>
    </source>
</evidence>
<evidence type="ECO:0000256" key="1">
    <source>
        <dbReference type="ARBA" id="ARBA00004123"/>
    </source>
</evidence>
<dbReference type="PROSITE" id="PS51059">
    <property type="entry name" value="PARP_CATALYTIC"/>
    <property type="match status" value="1"/>
</dbReference>
<keyword evidence="3 6" id="KW-0808">Transferase</keyword>
<comment type="caution">
    <text evidence="10">The sequence shown here is derived from an EMBL/GenBank/DDBJ whole genome shotgun (WGS) entry which is preliminary data.</text>
</comment>
<evidence type="ECO:0000256" key="2">
    <source>
        <dbReference type="ARBA" id="ARBA00022676"/>
    </source>
</evidence>
<name>A0AAE0T6I7_9BIVA</name>
<dbReference type="InterPro" id="IPR012317">
    <property type="entry name" value="Poly(ADP-ribose)pol_cat_dom"/>
</dbReference>
<dbReference type="InterPro" id="IPR002589">
    <property type="entry name" value="Macro_dom"/>
</dbReference>
<comment type="subcellular location">
    <subcellularLocation>
        <location evidence="1">Nucleus</location>
    </subcellularLocation>
</comment>
<dbReference type="Gene3D" id="3.90.228.10">
    <property type="match status" value="1"/>
</dbReference>
<keyword evidence="11" id="KW-1185">Reference proteome</keyword>
<evidence type="ECO:0000259" key="9">
    <source>
        <dbReference type="PROSITE" id="PS51154"/>
    </source>
</evidence>
<feature type="domain" description="PARP catalytic" evidence="8">
    <location>
        <begin position="471"/>
        <end position="732"/>
    </location>
</feature>
<keyword evidence="5" id="KW-0539">Nucleus</keyword>
<keyword evidence="2 6" id="KW-0328">Glycosyltransferase</keyword>
<dbReference type="GO" id="GO:0005737">
    <property type="term" value="C:cytoplasm"/>
    <property type="evidence" value="ECO:0007669"/>
    <property type="project" value="TreeGrafter"/>
</dbReference>
<dbReference type="PANTHER" id="PTHR14453">
    <property type="entry name" value="PARP/ZINC FINGER CCCH TYPE DOMAIN CONTAINING PROTEIN"/>
    <property type="match status" value="1"/>
</dbReference>
<feature type="region of interest" description="Disordered" evidence="7">
    <location>
        <begin position="1"/>
        <end position="23"/>
    </location>
</feature>
<accession>A0AAE0T6I7</accession>
<reference evidence="10" key="1">
    <citation type="journal article" date="2021" name="Genome Biol. Evol.">
        <title>A High-Quality Reference Genome for a Parasitic Bivalve with Doubly Uniparental Inheritance (Bivalvia: Unionida).</title>
        <authorList>
            <person name="Smith C.H."/>
        </authorList>
    </citation>
    <scope>NUCLEOTIDE SEQUENCE</scope>
    <source>
        <strain evidence="10">CHS0354</strain>
    </source>
</reference>
<dbReference type="Gene3D" id="3.40.220.10">
    <property type="entry name" value="Leucine Aminopeptidase, subunit E, domain 1"/>
    <property type="match status" value="2"/>
</dbReference>
<evidence type="ECO:0000313" key="11">
    <source>
        <dbReference type="Proteomes" id="UP001195483"/>
    </source>
</evidence>
<protein>
    <recommendedName>
        <fullName evidence="6">Poly [ADP-ribose] polymerase</fullName>
        <shortName evidence="6">PARP</shortName>
        <ecNumber evidence="6">2.4.2.-</ecNumber>
    </recommendedName>
</protein>
<dbReference type="Pfam" id="PF00644">
    <property type="entry name" value="PARP"/>
    <property type="match status" value="1"/>
</dbReference>
<proteinExistence type="predicted"/>
<reference evidence="10" key="2">
    <citation type="journal article" date="2021" name="Genome Biol. Evol.">
        <title>Developing a high-quality reference genome for a parasitic bivalve with doubly uniparental inheritance (Bivalvia: Unionida).</title>
        <authorList>
            <person name="Smith C.H."/>
        </authorList>
    </citation>
    <scope>NUCLEOTIDE SEQUENCE</scope>
    <source>
        <strain evidence="10">CHS0354</strain>
        <tissue evidence="10">Mantle</tissue>
    </source>
</reference>
<dbReference type="Proteomes" id="UP001195483">
    <property type="component" value="Unassembled WGS sequence"/>
</dbReference>
<dbReference type="SUPFAM" id="SSF56399">
    <property type="entry name" value="ADP-ribosylation"/>
    <property type="match status" value="1"/>
</dbReference>
<dbReference type="SMART" id="SM00506">
    <property type="entry name" value="A1pp"/>
    <property type="match status" value="2"/>
</dbReference>
<evidence type="ECO:0000256" key="3">
    <source>
        <dbReference type="ARBA" id="ARBA00022679"/>
    </source>
</evidence>
<evidence type="ECO:0000256" key="5">
    <source>
        <dbReference type="ARBA" id="ARBA00023242"/>
    </source>
</evidence>
<keyword evidence="4 6" id="KW-0520">NAD</keyword>